<organism evidence="1 2">
    <name type="scientific">Gordonia sihwensis NBRC 108236</name>
    <dbReference type="NCBI Taxonomy" id="1223544"/>
    <lineage>
        <taxon>Bacteria</taxon>
        <taxon>Bacillati</taxon>
        <taxon>Actinomycetota</taxon>
        <taxon>Actinomycetes</taxon>
        <taxon>Mycobacteriales</taxon>
        <taxon>Gordoniaceae</taxon>
        <taxon>Gordonia</taxon>
    </lineage>
</organism>
<sequence>MSTIVEFIEARLKDEAAAAESMPDPAKHRRIVDALAMMSVPIVEHLEARNLPPTDNPLAAGLLVIAQVWTEHPDFDAQRWFPRMTGQVK</sequence>
<keyword evidence="2" id="KW-1185">Reference proteome</keyword>
<dbReference type="AlphaFoldDB" id="L7LEI4"/>
<evidence type="ECO:0000313" key="2">
    <source>
        <dbReference type="Proteomes" id="UP000035083"/>
    </source>
</evidence>
<dbReference type="Proteomes" id="UP000035083">
    <property type="component" value="Unassembled WGS sequence"/>
</dbReference>
<protein>
    <submittedName>
        <fullName evidence="1">Uncharacterized protein</fullName>
    </submittedName>
</protein>
<comment type="caution">
    <text evidence="1">The sequence shown here is derived from an EMBL/GenBank/DDBJ whole genome shotgun (WGS) entry which is preliminary data.</text>
</comment>
<gene>
    <name evidence="1" type="ORF">GSI01S_01_02900</name>
</gene>
<evidence type="ECO:0000313" key="1">
    <source>
        <dbReference type="EMBL" id="GAC59324.1"/>
    </source>
</evidence>
<name>L7LEI4_9ACTN</name>
<reference evidence="1 2" key="1">
    <citation type="submission" date="2012-12" db="EMBL/GenBank/DDBJ databases">
        <title>Whole genome shotgun sequence of Gordonia sihwensis NBRC 108236.</title>
        <authorList>
            <person name="Yoshida I."/>
            <person name="Hosoyama A."/>
            <person name="Tsuchikane K."/>
            <person name="Ando Y."/>
            <person name="Baba S."/>
            <person name="Ohji S."/>
            <person name="Hamada M."/>
            <person name="Tamura T."/>
            <person name="Yamazoe A."/>
            <person name="Yamazaki S."/>
            <person name="Fujita N."/>
        </authorList>
    </citation>
    <scope>NUCLEOTIDE SEQUENCE [LARGE SCALE GENOMIC DNA]</scope>
    <source>
        <strain evidence="1 2">NBRC 108236</strain>
    </source>
</reference>
<dbReference type="EMBL" id="BANU01000001">
    <property type="protein sequence ID" value="GAC59324.1"/>
    <property type="molecule type" value="Genomic_DNA"/>
</dbReference>
<proteinExistence type="predicted"/>
<dbReference type="RefSeq" id="WP_006894511.1">
    <property type="nucleotide sequence ID" value="NZ_BANU01000001.1"/>
</dbReference>
<accession>L7LEI4</accession>